<dbReference type="EMBL" id="NNRL01000148">
    <property type="protein sequence ID" value="OYR17077.1"/>
    <property type="molecule type" value="Genomic_DNA"/>
</dbReference>
<reference evidence="1 2" key="1">
    <citation type="submission" date="2017-07" db="EMBL/GenBank/DDBJ databases">
        <title>Phylogenetic study on the rhizospheric bacterium Ochrobactrum sp. A44.</title>
        <authorList>
            <person name="Krzyzanowska D.M."/>
            <person name="Ossowicki A."/>
            <person name="Rajewska M."/>
            <person name="Maciag T."/>
            <person name="Kaczynski Z."/>
            <person name="Czerwicka M."/>
            <person name="Jafra S."/>
        </authorList>
    </citation>
    <scope>NUCLEOTIDE SEQUENCE [LARGE SCALE GENOMIC DNA]</scope>
    <source>
        <strain evidence="1 2">OgA9a</strain>
    </source>
</reference>
<dbReference type="AlphaFoldDB" id="A0A256FQG7"/>
<keyword evidence="2" id="KW-1185">Reference proteome</keyword>
<gene>
    <name evidence="1" type="ORF">CEV33_4203</name>
</gene>
<comment type="caution">
    <text evidence="1">The sequence shown here is derived from an EMBL/GenBank/DDBJ whole genome shotgun (WGS) entry which is preliminary data.</text>
</comment>
<proteinExistence type="predicted"/>
<evidence type="ECO:0000313" key="2">
    <source>
        <dbReference type="Proteomes" id="UP000216478"/>
    </source>
</evidence>
<protein>
    <submittedName>
        <fullName evidence="1">Uncharacterized protein</fullName>
    </submittedName>
</protein>
<organism evidence="1 2">
    <name type="scientific">Brucella grignonensis</name>
    <dbReference type="NCBI Taxonomy" id="94627"/>
    <lineage>
        <taxon>Bacteria</taxon>
        <taxon>Pseudomonadati</taxon>
        <taxon>Pseudomonadota</taxon>
        <taxon>Alphaproteobacteria</taxon>
        <taxon>Hyphomicrobiales</taxon>
        <taxon>Brucellaceae</taxon>
        <taxon>Brucella/Ochrobactrum group</taxon>
        <taxon>Brucella</taxon>
    </lineage>
</organism>
<accession>A0A256FQG7</accession>
<name>A0A256FQG7_9HYPH</name>
<dbReference type="Proteomes" id="UP000216478">
    <property type="component" value="Unassembled WGS sequence"/>
</dbReference>
<sequence length="57" mass="6848">MKWQLVPETYQLRSFRSEVLTHFERQPISSSTCKRNLTASIMLIIRMKFHFVESMDV</sequence>
<evidence type="ECO:0000313" key="1">
    <source>
        <dbReference type="EMBL" id="OYR17077.1"/>
    </source>
</evidence>